<name>A0A1G7HBB0_9SPHI</name>
<dbReference type="RefSeq" id="WP_091152524.1">
    <property type="nucleotide sequence ID" value="NZ_FNAI01000011.1"/>
</dbReference>
<accession>A0A1G7HBB0</accession>
<feature type="region of interest" description="Disordered" evidence="1">
    <location>
        <begin position="1"/>
        <end position="108"/>
    </location>
</feature>
<reference evidence="2 3" key="1">
    <citation type="submission" date="2016-10" db="EMBL/GenBank/DDBJ databases">
        <authorList>
            <person name="de Groot N.N."/>
        </authorList>
    </citation>
    <scope>NUCLEOTIDE SEQUENCE [LARGE SCALE GENOMIC DNA]</scope>
    <source>
        <strain evidence="2 3">47C3B</strain>
    </source>
</reference>
<dbReference type="STRING" id="1391627.SAMN05216464_111139"/>
<organism evidence="2 3">
    <name type="scientific">Mucilaginibacter pineti</name>
    <dbReference type="NCBI Taxonomy" id="1391627"/>
    <lineage>
        <taxon>Bacteria</taxon>
        <taxon>Pseudomonadati</taxon>
        <taxon>Bacteroidota</taxon>
        <taxon>Sphingobacteriia</taxon>
        <taxon>Sphingobacteriales</taxon>
        <taxon>Sphingobacteriaceae</taxon>
        <taxon>Mucilaginibacter</taxon>
    </lineage>
</organism>
<feature type="compositionally biased region" description="Polar residues" evidence="1">
    <location>
        <begin position="1"/>
        <end position="14"/>
    </location>
</feature>
<keyword evidence="3" id="KW-1185">Reference proteome</keyword>
<dbReference type="OrthoDB" id="9957887at2"/>
<evidence type="ECO:0000256" key="1">
    <source>
        <dbReference type="SAM" id="MobiDB-lite"/>
    </source>
</evidence>
<proteinExistence type="predicted"/>
<evidence type="ECO:0000313" key="3">
    <source>
        <dbReference type="Proteomes" id="UP000199072"/>
    </source>
</evidence>
<evidence type="ECO:0000313" key="2">
    <source>
        <dbReference type="EMBL" id="SDE97399.1"/>
    </source>
</evidence>
<sequence length="108" mass="11804">MNSENGQPLSTQGDTNEKEEQLGGTTNLSADQLKEEDNAAVSTEKNPDNIENPDDLHEIQAGDDLDEPDTEDYQPDENEDQSANDTDGNGGYSDETNTLKQDDQNDVT</sequence>
<dbReference type="EMBL" id="FNAI01000011">
    <property type="protein sequence ID" value="SDE97399.1"/>
    <property type="molecule type" value="Genomic_DNA"/>
</dbReference>
<protein>
    <submittedName>
        <fullName evidence="2">Uncharacterized protein</fullName>
    </submittedName>
</protein>
<feature type="compositionally biased region" description="Acidic residues" evidence="1">
    <location>
        <begin position="61"/>
        <end position="82"/>
    </location>
</feature>
<dbReference type="Proteomes" id="UP000199072">
    <property type="component" value="Unassembled WGS sequence"/>
</dbReference>
<dbReference type="AlphaFoldDB" id="A0A1G7HBB0"/>
<gene>
    <name evidence="2" type="ORF">SAMN05216464_111139</name>
</gene>